<dbReference type="PROSITE" id="PS51257">
    <property type="entry name" value="PROKAR_LIPOPROTEIN"/>
    <property type="match status" value="1"/>
</dbReference>
<keyword evidence="3" id="KW-0732">Signal</keyword>
<dbReference type="InterPro" id="IPR008816">
    <property type="entry name" value="Gly_zipper_2TM_dom"/>
</dbReference>
<keyword evidence="2" id="KW-0472">Membrane</keyword>
<evidence type="ECO:0000313" key="6">
    <source>
        <dbReference type="Proteomes" id="UP000190750"/>
    </source>
</evidence>
<feature type="signal peptide" evidence="3">
    <location>
        <begin position="1"/>
        <end position="29"/>
    </location>
</feature>
<evidence type="ECO:0000259" key="4">
    <source>
        <dbReference type="Pfam" id="PF05433"/>
    </source>
</evidence>
<dbReference type="Pfam" id="PF05433">
    <property type="entry name" value="Rick_17kDa_Anti"/>
    <property type="match status" value="1"/>
</dbReference>
<dbReference type="AlphaFoldDB" id="A0A1T1AWB4"/>
<evidence type="ECO:0000313" key="5">
    <source>
        <dbReference type="EMBL" id="OOV08412.1"/>
    </source>
</evidence>
<keyword evidence="6" id="KW-1185">Reference proteome</keyword>
<organism evidence="5 6">
    <name type="scientific">Rhodoferax fermentans</name>
    <dbReference type="NCBI Taxonomy" id="28066"/>
    <lineage>
        <taxon>Bacteria</taxon>
        <taxon>Pseudomonadati</taxon>
        <taxon>Pseudomonadota</taxon>
        <taxon>Betaproteobacteria</taxon>
        <taxon>Burkholderiales</taxon>
        <taxon>Comamonadaceae</taxon>
        <taxon>Rhodoferax</taxon>
    </lineage>
</organism>
<evidence type="ECO:0000256" key="2">
    <source>
        <dbReference type="ARBA" id="ARBA00023136"/>
    </source>
</evidence>
<dbReference type="RefSeq" id="WP_078366296.1">
    <property type="nucleotide sequence ID" value="NZ_MTJN01000002.1"/>
</dbReference>
<dbReference type="EMBL" id="MTJN01000002">
    <property type="protein sequence ID" value="OOV08412.1"/>
    <property type="molecule type" value="Genomic_DNA"/>
</dbReference>
<feature type="domain" description="Glycine zipper 2TM" evidence="4">
    <location>
        <begin position="66"/>
        <end position="106"/>
    </location>
</feature>
<dbReference type="InterPro" id="IPR051407">
    <property type="entry name" value="Bact_OM_lipoprot/Surf_antigen"/>
</dbReference>
<reference evidence="5 6" key="1">
    <citation type="submission" date="2017-01" db="EMBL/GenBank/DDBJ databases">
        <title>Genome sequencing of Rhodoferax fermentans JCM 7819.</title>
        <authorList>
            <person name="Kim Y.J."/>
            <person name="Farh M.E.-A."/>
            <person name="Yang D.-C."/>
        </authorList>
    </citation>
    <scope>NUCLEOTIDE SEQUENCE [LARGE SCALE GENOMIC DNA]</scope>
    <source>
        <strain evidence="5 6">JCM 7819</strain>
    </source>
</reference>
<sequence length="157" mass="15890">MNIQKNFQTVLGVSTLLLLGACATSMAPANPTGNALPQTSNAATQYGVVQSIELVKQPVATGGIGAGTIAGAVVGGILGHQVGGGSGNTAATVLGAAGGAYAGHTLEKNQQAAQSTSVYKFTLRMSDGNNQVFTQSTNVDIRVGDRVQVDNGVLRRY</sequence>
<accession>A0A1T1AWB4</accession>
<dbReference type="GO" id="GO:0019867">
    <property type="term" value="C:outer membrane"/>
    <property type="evidence" value="ECO:0007669"/>
    <property type="project" value="InterPro"/>
</dbReference>
<evidence type="ECO:0000256" key="3">
    <source>
        <dbReference type="SAM" id="SignalP"/>
    </source>
</evidence>
<comment type="caution">
    <text evidence="5">The sequence shown here is derived from an EMBL/GenBank/DDBJ whole genome shotgun (WGS) entry which is preliminary data.</text>
</comment>
<proteinExistence type="predicted"/>
<protein>
    <recommendedName>
        <fullName evidence="4">Glycine zipper 2TM domain-containing protein</fullName>
    </recommendedName>
</protein>
<dbReference type="Proteomes" id="UP000190750">
    <property type="component" value="Unassembled WGS sequence"/>
</dbReference>
<dbReference type="OrthoDB" id="9153931at2"/>
<evidence type="ECO:0000256" key="1">
    <source>
        <dbReference type="ARBA" id="ARBA00004370"/>
    </source>
</evidence>
<gene>
    <name evidence="5" type="ORF">RF819_18400</name>
</gene>
<dbReference type="STRING" id="28066.RF819_18400"/>
<dbReference type="PANTHER" id="PTHR35603:SF2">
    <property type="entry name" value="OUTER MEMBRANE LIPOPROTEIN"/>
    <property type="match status" value="1"/>
</dbReference>
<comment type="subcellular location">
    <subcellularLocation>
        <location evidence="1">Membrane</location>
    </subcellularLocation>
</comment>
<name>A0A1T1AWB4_RHOFE</name>
<dbReference type="PANTHER" id="PTHR35603">
    <property type="match status" value="1"/>
</dbReference>
<feature type="chain" id="PRO_5013001324" description="Glycine zipper 2TM domain-containing protein" evidence="3">
    <location>
        <begin position="30"/>
        <end position="157"/>
    </location>
</feature>